<organism evidence="1">
    <name type="scientific">Alexandrium catenella</name>
    <name type="common">Red tide dinoflagellate</name>
    <name type="synonym">Gonyaulax catenella</name>
    <dbReference type="NCBI Taxonomy" id="2925"/>
    <lineage>
        <taxon>Eukaryota</taxon>
        <taxon>Sar</taxon>
        <taxon>Alveolata</taxon>
        <taxon>Dinophyceae</taxon>
        <taxon>Gonyaulacales</taxon>
        <taxon>Pyrocystaceae</taxon>
        <taxon>Alexandrium</taxon>
    </lineage>
</organism>
<name>A0A7S1PLV1_ALECA</name>
<dbReference type="InterPro" id="IPR017850">
    <property type="entry name" value="Alkaline_phosphatase_core_sf"/>
</dbReference>
<gene>
    <name evidence="1" type="ORF">ACAT0790_LOCUS2373</name>
</gene>
<evidence type="ECO:0000313" key="1">
    <source>
        <dbReference type="EMBL" id="CAD9090143.1"/>
    </source>
</evidence>
<sequence length="152" mass="16489">MLEIERLAGRTVPCGFAMRQREWKLVLGYGGGPDTWCNKSSEGLICKDFVPPVQPAQPAGLSAAVVHPQPPLPACLKTGFCLWDVVADPGEHVEISARHPDVVAALKAELLTALTGYRAYQLDRACGAPTFEHDQKVGSAWAPWCDSGTWYV</sequence>
<reference evidence="1" key="1">
    <citation type="submission" date="2021-01" db="EMBL/GenBank/DDBJ databases">
        <authorList>
            <person name="Corre E."/>
            <person name="Pelletier E."/>
            <person name="Niang G."/>
            <person name="Scheremetjew M."/>
            <person name="Finn R."/>
            <person name="Kale V."/>
            <person name="Holt S."/>
            <person name="Cochrane G."/>
            <person name="Meng A."/>
            <person name="Brown T."/>
            <person name="Cohen L."/>
        </authorList>
    </citation>
    <scope>NUCLEOTIDE SEQUENCE</scope>
    <source>
        <strain evidence="1">OF101</strain>
    </source>
</reference>
<dbReference type="AlphaFoldDB" id="A0A7S1PLV1"/>
<accession>A0A7S1PLV1</accession>
<dbReference type="Gene3D" id="3.30.1120.10">
    <property type="match status" value="1"/>
</dbReference>
<dbReference type="EMBL" id="HBGE01003930">
    <property type="protein sequence ID" value="CAD9090143.1"/>
    <property type="molecule type" value="Transcribed_RNA"/>
</dbReference>
<dbReference type="SUPFAM" id="SSF53649">
    <property type="entry name" value="Alkaline phosphatase-like"/>
    <property type="match status" value="1"/>
</dbReference>
<protein>
    <submittedName>
        <fullName evidence="1">Uncharacterized protein</fullName>
    </submittedName>
</protein>
<proteinExistence type="predicted"/>